<accession>A0ABP0KSL3</accession>
<dbReference type="InterPro" id="IPR015421">
    <property type="entry name" value="PyrdxlP-dep_Trfase_major"/>
</dbReference>
<evidence type="ECO:0000259" key="2">
    <source>
        <dbReference type="Pfam" id="PF00266"/>
    </source>
</evidence>
<dbReference type="PANTHER" id="PTHR43586">
    <property type="entry name" value="CYSTEINE DESULFURASE"/>
    <property type="match status" value="1"/>
</dbReference>
<dbReference type="SUPFAM" id="SSF53448">
    <property type="entry name" value="Nucleotide-diphospho-sugar transferases"/>
    <property type="match status" value="1"/>
</dbReference>
<gene>
    <name evidence="3" type="ORF">CCMP2556_LOCUS17665</name>
</gene>
<dbReference type="InterPro" id="IPR029044">
    <property type="entry name" value="Nucleotide-diphossugar_trans"/>
</dbReference>
<comment type="caution">
    <text evidence="3">The sequence shown here is derived from an EMBL/GenBank/DDBJ whole genome shotgun (WGS) entry which is preliminary data.</text>
</comment>
<evidence type="ECO:0000256" key="1">
    <source>
        <dbReference type="SAM" id="MobiDB-lite"/>
    </source>
</evidence>
<dbReference type="InterPro" id="IPR015422">
    <property type="entry name" value="PyrdxlP-dep_Trfase_small"/>
</dbReference>
<dbReference type="Gene3D" id="3.40.640.10">
    <property type="entry name" value="Type I PLP-dependent aspartate aminotransferase-like (Major domain)"/>
    <property type="match status" value="1"/>
</dbReference>
<organism evidence="3 4">
    <name type="scientific">Durusdinium trenchii</name>
    <dbReference type="NCBI Taxonomy" id="1381693"/>
    <lineage>
        <taxon>Eukaryota</taxon>
        <taxon>Sar</taxon>
        <taxon>Alveolata</taxon>
        <taxon>Dinophyceae</taxon>
        <taxon>Suessiales</taxon>
        <taxon>Symbiodiniaceae</taxon>
        <taxon>Durusdinium</taxon>
    </lineage>
</organism>
<name>A0ABP0KSL3_9DINO</name>
<dbReference type="InterPro" id="IPR015424">
    <property type="entry name" value="PyrdxlP-dep_Trfase"/>
</dbReference>
<dbReference type="Proteomes" id="UP001642484">
    <property type="component" value="Unassembled WGS sequence"/>
</dbReference>
<evidence type="ECO:0000313" key="3">
    <source>
        <dbReference type="EMBL" id="CAK9029881.1"/>
    </source>
</evidence>
<dbReference type="Gene3D" id="3.90.550.10">
    <property type="entry name" value="Spore Coat Polysaccharide Biosynthesis Protein SpsA, Chain A"/>
    <property type="match status" value="1"/>
</dbReference>
<dbReference type="EMBL" id="CAXAMN010009824">
    <property type="protein sequence ID" value="CAK9029881.1"/>
    <property type="molecule type" value="Genomic_DNA"/>
</dbReference>
<feature type="region of interest" description="Disordered" evidence="1">
    <location>
        <begin position="803"/>
        <end position="825"/>
    </location>
</feature>
<dbReference type="PANTHER" id="PTHR43586:SF15">
    <property type="entry name" value="BLR3095 PROTEIN"/>
    <property type="match status" value="1"/>
</dbReference>
<dbReference type="SUPFAM" id="SSF53383">
    <property type="entry name" value="PLP-dependent transferases"/>
    <property type="match status" value="1"/>
</dbReference>
<dbReference type="InterPro" id="IPR000192">
    <property type="entry name" value="Aminotrans_V_dom"/>
</dbReference>
<dbReference type="Pfam" id="PF00266">
    <property type="entry name" value="Aminotran_5"/>
    <property type="match status" value="1"/>
</dbReference>
<keyword evidence="4" id="KW-1185">Reference proteome</keyword>
<proteinExistence type="predicted"/>
<reference evidence="3 4" key="1">
    <citation type="submission" date="2024-02" db="EMBL/GenBank/DDBJ databases">
        <authorList>
            <person name="Chen Y."/>
            <person name="Shah S."/>
            <person name="Dougan E. K."/>
            <person name="Thang M."/>
            <person name="Chan C."/>
        </authorList>
    </citation>
    <scope>NUCLEOTIDE SEQUENCE [LARGE SCALE GENOMIC DNA]</scope>
</reference>
<sequence length="846" mass="92253">MTFARAAAQKKGAHLAQHPQFHGTEAHADERKTLIGNTWSGDMASLTTRRALQRPPLDAPAVEGSSEGGQRLVEKLLNLVSIKGEDIMVQELFDALNFAAFYLHEALPDAPGGRVLSPGTVKADPLDVIRGGYLDTDVVVTSDLAELASFNLHGFAAGAAEDCSQRMGKYLDFDRMRSKALQSELPKGLQARKKGCVINRGVVLLDLAVWKSQNITGIIEELVRLHLTKGKGPLWRAGVSQPPFLIALAGKYYDLGAEFNVRGLGRGDIAPEEVGHDPNKLRWDPYFDKFLYKCKFHCCPGCKGWALSPYISALAQKAKILHFNGRLKPSHAGKRGLERVAPPGDLGEAGRVTSALLVNNGRCAAVESRVRWTLVAVSAGVKMTCQAAQQCEVQADSSELSCQKHLFSLPEGVVYLNCASRSPMLRSVEEIGHKAVSLKNHPWRIADDGIADQVRAQFARLVHCDAKDVALVPSTSYAISQVAHNILKLGHIRAGEAVIILQDQMSSNVYAWQRLCREASARLVAVPRGSESQWNKALEESIRAETAAGHRIAVCAVPHFLWTDGSPVDLPHLRKLLDDAAGTAASRSLLVVDATQSLGVVPIHVKDWKIDWLACSVHKWLFGPYGLSLVYASEEWSNDAKTEPIVQDEHNRLGADGDVCLAFDLARPGYSETFQNGAKKFDAGGRMNPILLPMVAGALEQVLQWQPERIAAKLEVLTRRCAAAARALGLQVLPHAPHFLGIRPPVGQEFSDAWADAAAGYLKEHGIHVSSRAGCLRVAPHLYNTEEDIDMLLDALDRFQSHNAPTGPCPSREKERPSGDSMGFGAGHRPASLECRWWCVHGPYLV</sequence>
<feature type="domain" description="Aminotransferase class V" evidence="2">
    <location>
        <begin position="451"/>
        <end position="640"/>
    </location>
</feature>
<protein>
    <recommendedName>
        <fullName evidence="2">Aminotransferase class V domain-containing protein</fullName>
    </recommendedName>
</protein>
<dbReference type="Gene3D" id="3.90.1150.10">
    <property type="entry name" value="Aspartate Aminotransferase, domain 1"/>
    <property type="match status" value="1"/>
</dbReference>
<dbReference type="Pfam" id="PF01501">
    <property type="entry name" value="Glyco_transf_8"/>
    <property type="match status" value="1"/>
</dbReference>
<dbReference type="InterPro" id="IPR002495">
    <property type="entry name" value="Glyco_trans_8"/>
</dbReference>
<evidence type="ECO:0000313" key="4">
    <source>
        <dbReference type="Proteomes" id="UP001642484"/>
    </source>
</evidence>